<dbReference type="GO" id="GO:0012505">
    <property type="term" value="C:endomembrane system"/>
    <property type="evidence" value="ECO:0007669"/>
    <property type="project" value="UniProtKB-SubCell"/>
</dbReference>
<comment type="subcellular location">
    <subcellularLocation>
        <location evidence="1">Endomembrane system</location>
    </subcellularLocation>
</comment>
<keyword evidence="3 6" id="KW-0812">Transmembrane</keyword>
<keyword evidence="4 6" id="KW-1133">Transmembrane helix</keyword>
<gene>
    <name evidence="7" type="ORF">D7Z54_04130</name>
</gene>
<keyword evidence="5 6" id="KW-0472">Membrane</keyword>
<dbReference type="Proteomes" id="UP000275076">
    <property type="component" value="Unassembled WGS sequence"/>
</dbReference>
<reference evidence="7 8" key="1">
    <citation type="submission" date="2018-10" db="EMBL/GenBank/DDBJ databases">
        <title>Draft genome sequence of Bacillus salarius IM0101, isolated from a hypersaline soil in Inner Mongolia, China.</title>
        <authorList>
            <person name="Yamprayoonswat W."/>
            <person name="Boonvisut S."/>
            <person name="Jumpathong W."/>
            <person name="Sittihan S."/>
            <person name="Ruangsuj P."/>
            <person name="Wanthongcharoen S."/>
            <person name="Thongpramul N."/>
            <person name="Pimmason S."/>
            <person name="Yu B."/>
            <person name="Yasawong M."/>
        </authorList>
    </citation>
    <scope>NUCLEOTIDE SEQUENCE [LARGE SCALE GENOMIC DNA]</scope>
    <source>
        <strain evidence="7 8">IM0101</strain>
    </source>
</reference>
<evidence type="ECO:0000256" key="5">
    <source>
        <dbReference type="ARBA" id="ARBA00023136"/>
    </source>
</evidence>
<evidence type="ECO:0000313" key="8">
    <source>
        <dbReference type="Proteomes" id="UP000275076"/>
    </source>
</evidence>
<dbReference type="EMBL" id="RBVX01000003">
    <property type="protein sequence ID" value="RSL34355.1"/>
    <property type="molecule type" value="Genomic_DNA"/>
</dbReference>
<sequence>MIEWMSHETEKMLHSSSTISDWARTITKQDTNVDLFTEQFVEHKLNQFLKDNSNKPINEVLPESLIKKGDDLVPVLAHKVTEKGADYFRGEEGQRQLHLLLEKFLQGKGSMLNFLGTMFGSDKIIEKLQPEIVRFFEDPSSEAFIKEVIYQEWTNIQTKHLASFRTFIQTDKAASEIVKLLKKEIPLYQNLETPFIEWAPHYKEVIINKWIPGMMEVLQQFLIDRLPTLFDQLQLDEIVREQVDTFSVNRLEEMVLSISRREFKMITYLGAFLGGTVGFIQGIMVVFFTS</sequence>
<dbReference type="PANTHER" id="PTHR35791:SF1">
    <property type="entry name" value="UPF0754 MEMBRANE PROTEIN YHEB"/>
    <property type="match status" value="1"/>
</dbReference>
<organism evidence="7 8">
    <name type="scientific">Salibacterium salarium</name>
    <dbReference type="NCBI Taxonomy" id="284579"/>
    <lineage>
        <taxon>Bacteria</taxon>
        <taxon>Bacillati</taxon>
        <taxon>Bacillota</taxon>
        <taxon>Bacilli</taxon>
        <taxon>Bacillales</taxon>
        <taxon>Bacillaceae</taxon>
    </lineage>
</organism>
<accession>A0A3R9WVF9</accession>
<dbReference type="PANTHER" id="PTHR35791">
    <property type="entry name" value="UPF0754 MEMBRANE PROTEIN YHEB"/>
    <property type="match status" value="1"/>
</dbReference>
<comment type="similarity">
    <text evidence="2">Belongs to the UPF0754 family.</text>
</comment>
<proteinExistence type="inferred from homology"/>
<evidence type="ECO:0000256" key="1">
    <source>
        <dbReference type="ARBA" id="ARBA00004308"/>
    </source>
</evidence>
<dbReference type="Pfam" id="PF04286">
    <property type="entry name" value="DUF445"/>
    <property type="match status" value="1"/>
</dbReference>
<dbReference type="AlphaFoldDB" id="A0A3R9WVF9"/>
<dbReference type="InterPro" id="IPR007383">
    <property type="entry name" value="DUF445"/>
</dbReference>
<evidence type="ECO:0000256" key="3">
    <source>
        <dbReference type="ARBA" id="ARBA00022692"/>
    </source>
</evidence>
<protein>
    <submittedName>
        <fullName evidence="7">DUF445 family protein</fullName>
    </submittedName>
</protein>
<evidence type="ECO:0000313" key="7">
    <source>
        <dbReference type="EMBL" id="RSL34355.1"/>
    </source>
</evidence>
<comment type="caution">
    <text evidence="7">The sequence shown here is derived from an EMBL/GenBank/DDBJ whole genome shotgun (WGS) entry which is preliminary data.</text>
</comment>
<feature type="transmembrane region" description="Helical" evidence="6">
    <location>
        <begin position="266"/>
        <end position="288"/>
    </location>
</feature>
<evidence type="ECO:0000256" key="2">
    <source>
        <dbReference type="ARBA" id="ARBA00008053"/>
    </source>
</evidence>
<dbReference type="OrthoDB" id="9787430at2"/>
<evidence type="ECO:0000256" key="6">
    <source>
        <dbReference type="SAM" id="Phobius"/>
    </source>
</evidence>
<evidence type="ECO:0000256" key="4">
    <source>
        <dbReference type="ARBA" id="ARBA00022989"/>
    </source>
</evidence>
<name>A0A3R9WVF9_9BACI</name>
<keyword evidence="8" id="KW-1185">Reference proteome</keyword>